<dbReference type="PANTHER" id="PTHR11731:SF187">
    <property type="entry name" value="INACTIVE DIPEPTIDYL PEPTIDASE 10-LIKE PROTEIN"/>
    <property type="match status" value="1"/>
</dbReference>
<dbReference type="EMBL" id="OC317405">
    <property type="protein sequence ID" value="CAD7396637.1"/>
    <property type="molecule type" value="Genomic_DNA"/>
</dbReference>
<feature type="domain" description="Dipeptidylpeptidase IV N-terminal" evidence="2">
    <location>
        <begin position="163"/>
        <end position="264"/>
    </location>
</feature>
<dbReference type="Gene3D" id="2.140.10.30">
    <property type="entry name" value="Dipeptidylpeptidase IV, N-terminal domain"/>
    <property type="match status" value="1"/>
</dbReference>
<keyword evidence="1" id="KW-1133">Transmembrane helix</keyword>
<dbReference type="Pfam" id="PF00930">
    <property type="entry name" value="DPPIV_N"/>
    <property type="match status" value="1"/>
</dbReference>
<evidence type="ECO:0000313" key="3">
    <source>
        <dbReference type="EMBL" id="CAD7396637.1"/>
    </source>
</evidence>
<sequence>MAKRPCALIAVEKETDPVAYFIGVSHFPWINQYNRFIALSLLAFSLRSDLVYPGASEGHNWRSIVLSLMVIGLVIAGILTAIYLLGYVDELLYWSGRRMKLDEYLEGDLNPYRLSPTWVSHTKFVYQADDGGLVVLDTTNDTVTPLVTNHTLRQLGVKGYKFSSDLRYVLFRHNVKVVYRQTFTAHYTVYDVSNDHHIPIRLNDAPKVRQSRLQYVTWLGNTSALLLVAENDIYLRLSPSGSQDHSITETESLGEERYVGDRDWGLGDWEREMIGNRSVSVFLVGERGEELREVTGSSKRHRIIATKQQLYN</sequence>
<dbReference type="GO" id="GO:0008239">
    <property type="term" value="F:dipeptidyl-peptidase activity"/>
    <property type="evidence" value="ECO:0007669"/>
    <property type="project" value="TreeGrafter"/>
</dbReference>
<evidence type="ECO:0000256" key="1">
    <source>
        <dbReference type="SAM" id="Phobius"/>
    </source>
</evidence>
<dbReference type="GO" id="GO:0006508">
    <property type="term" value="P:proteolysis"/>
    <property type="evidence" value="ECO:0007669"/>
    <property type="project" value="InterPro"/>
</dbReference>
<gene>
    <name evidence="3" type="ORF">TCEB3V08_LOCUS3717</name>
</gene>
<dbReference type="GO" id="GO:0005886">
    <property type="term" value="C:plasma membrane"/>
    <property type="evidence" value="ECO:0007669"/>
    <property type="project" value="TreeGrafter"/>
</dbReference>
<protein>
    <recommendedName>
        <fullName evidence="2">Dipeptidylpeptidase IV N-terminal domain-containing protein</fullName>
    </recommendedName>
</protein>
<keyword evidence="1" id="KW-0812">Transmembrane</keyword>
<dbReference type="InterPro" id="IPR050278">
    <property type="entry name" value="Serine_Prot_S9B/DPPIV"/>
</dbReference>
<keyword evidence="1" id="KW-0472">Membrane</keyword>
<organism evidence="3">
    <name type="scientific">Timema cristinae</name>
    <name type="common">Walking stick</name>
    <dbReference type="NCBI Taxonomy" id="61476"/>
    <lineage>
        <taxon>Eukaryota</taxon>
        <taxon>Metazoa</taxon>
        <taxon>Ecdysozoa</taxon>
        <taxon>Arthropoda</taxon>
        <taxon>Hexapoda</taxon>
        <taxon>Insecta</taxon>
        <taxon>Pterygota</taxon>
        <taxon>Neoptera</taxon>
        <taxon>Polyneoptera</taxon>
        <taxon>Phasmatodea</taxon>
        <taxon>Timematodea</taxon>
        <taxon>Timematoidea</taxon>
        <taxon>Timematidae</taxon>
        <taxon>Timema</taxon>
    </lineage>
</organism>
<accession>A0A7R9CJT3</accession>
<dbReference type="InterPro" id="IPR002469">
    <property type="entry name" value="Peptidase_S9B_N"/>
</dbReference>
<feature type="transmembrane region" description="Helical" evidence="1">
    <location>
        <begin position="64"/>
        <end position="88"/>
    </location>
</feature>
<evidence type="ECO:0000259" key="2">
    <source>
        <dbReference type="Pfam" id="PF00930"/>
    </source>
</evidence>
<name>A0A7R9CJT3_TIMCR</name>
<dbReference type="SUPFAM" id="SSF82171">
    <property type="entry name" value="DPP6 N-terminal domain-like"/>
    <property type="match status" value="1"/>
</dbReference>
<dbReference type="AlphaFoldDB" id="A0A7R9CJT3"/>
<proteinExistence type="predicted"/>
<dbReference type="PANTHER" id="PTHR11731">
    <property type="entry name" value="PROTEASE FAMILY S9B,C DIPEPTIDYL-PEPTIDASE IV-RELATED"/>
    <property type="match status" value="1"/>
</dbReference>
<reference evidence="3" key="1">
    <citation type="submission" date="2020-11" db="EMBL/GenBank/DDBJ databases">
        <authorList>
            <person name="Tran Van P."/>
        </authorList>
    </citation>
    <scope>NUCLEOTIDE SEQUENCE</scope>
</reference>